<evidence type="ECO:0000256" key="3">
    <source>
        <dbReference type="PROSITE-ProRule" id="PRU00283"/>
    </source>
</evidence>
<dbReference type="PROSITE" id="PS50067">
    <property type="entry name" value="KINESIN_MOTOR_2"/>
    <property type="match status" value="1"/>
</dbReference>
<dbReference type="AlphaFoldDB" id="A0A3B4Z246"/>
<dbReference type="GO" id="GO:0007018">
    <property type="term" value="P:microtubule-based movement"/>
    <property type="evidence" value="ECO:0007669"/>
    <property type="project" value="InterPro"/>
</dbReference>
<dbReference type="GeneTree" id="ENSGT00940000178689"/>
<dbReference type="InterPro" id="IPR036961">
    <property type="entry name" value="Kinesin_motor_dom_sf"/>
</dbReference>
<feature type="domain" description="Kinesin motor" evidence="4">
    <location>
        <begin position="6"/>
        <end position="89"/>
    </location>
</feature>
<comment type="caution">
    <text evidence="3">Lacks conserved residue(s) required for the propagation of feature annotation.</text>
</comment>
<dbReference type="Ensembl" id="ENSSPAT00000002916.1">
    <property type="protein sequence ID" value="ENSSPAP00000002873.1"/>
    <property type="gene ID" value="ENSSPAG00000002207.1"/>
</dbReference>
<dbReference type="Gene3D" id="3.40.850.10">
    <property type="entry name" value="Kinesin motor domain"/>
    <property type="match status" value="1"/>
</dbReference>
<proteinExistence type="inferred from homology"/>
<dbReference type="InterPro" id="IPR027417">
    <property type="entry name" value="P-loop_NTPase"/>
</dbReference>
<evidence type="ECO:0000256" key="2">
    <source>
        <dbReference type="ARBA" id="ARBA00022840"/>
    </source>
</evidence>
<evidence type="ECO:0000256" key="1">
    <source>
        <dbReference type="ARBA" id="ARBA00022741"/>
    </source>
</evidence>
<keyword evidence="2" id="KW-0067">ATP-binding</keyword>
<sequence>MHGKDCVKVAVRVRPFNKVSRDAGSRCVVSMASSSITIQDPRDSQNRRSFCFDYAYWSHSGFTRGHSGLYVPEELGGRYADQVSSQATR</sequence>
<dbReference type="GO" id="GO:0008017">
    <property type="term" value="F:microtubule binding"/>
    <property type="evidence" value="ECO:0007669"/>
    <property type="project" value="InterPro"/>
</dbReference>
<evidence type="ECO:0000313" key="5">
    <source>
        <dbReference type="Ensembl" id="ENSSPAP00000002873.1"/>
    </source>
</evidence>
<protein>
    <recommendedName>
        <fullName evidence="4">Kinesin motor domain-containing protein</fullName>
    </recommendedName>
</protein>
<dbReference type="SUPFAM" id="SSF52540">
    <property type="entry name" value="P-loop containing nucleoside triphosphate hydrolases"/>
    <property type="match status" value="1"/>
</dbReference>
<dbReference type="InterPro" id="IPR001752">
    <property type="entry name" value="Kinesin_motor_dom"/>
</dbReference>
<dbReference type="GO" id="GO:0005524">
    <property type="term" value="F:ATP binding"/>
    <property type="evidence" value="ECO:0007669"/>
    <property type="project" value="UniProtKB-KW"/>
</dbReference>
<keyword evidence="1" id="KW-0547">Nucleotide-binding</keyword>
<organism evidence="5">
    <name type="scientific">Stegastes partitus</name>
    <name type="common">bicolor damselfish</name>
    <dbReference type="NCBI Taxonomy" id="144197"/>
    <lineage>
        <taxon>Eukaryota</taxon>
        <taxon>Metazoa</taxon>
        <taxon>Chordata</taxon>
        <taxon>Craniata</taxon>
        <taxon>Vertebrata</taxon>
        <taxon>Euteleostomi</taxon>
        <taxon>Actinopterygii</taxon>
        <taxon>Neopterygii</taxon>
        <taxon>Teleostei</taxon>
        <taxon>Neoteleostei</taxon>
        <taxon>Acanthomorphata</taxon>
        <taxon>Ovalentaria</taxon>
        <taxon>Pomacentridae</taxon>
        <taxon>Stegastes</taxon>
    </lineage>
</organism>
<evidence type="ECO:0000259" key="4">
    <source>
        <dbReference type="PROSITE" id="PS50067"/>
    </source>
</evidence>
<name>A0A3B4Z246_9TELE</name>
<accession>A0A3B4Z246</accession>
<dbReference type="GO" id="GO:0003777">
    <property type="term" value="F:microtubule motor activity"/>
    <property type="evidence" value="ECO:0007669"/>
    <property type="project" value="InterPro"/>
</dbReference>
<reference evidence="5" key="1">
    <citation type="submission" date="2023-09" db="UniProtKB">
        <authorList>
            <consortium name="Ensembl"/>
        </authorList>
    </citation>
    <scope>IDENTIFICATION</scope>
</reference>
<comment type="similarity">
    <text evidence="3">Belongs to the TRAFAC class myosin-kinesin ATPase superfamily. Kinesin family.</text>
</comment>
<dbReference type="PANTHER" id="PTHR47117">
    <property type="entry name" value="STAR-RELATED LIPID TRANSFER PROTEIN 9"/>
    <property type="match status" value="1"/>
</dbReference>
<dbReference type="STRING" id="144197.ENSSPAP00000002873"/>